<reference evidence="1 2" key="1">
    <citation type="journal article" date="2011" name="J. Bacteriol.">
        <title>Genome sequence of Brevibacillus laterosporus LMG 15441, a pathogen of invertebrates.</title>
        <authorList>
            <person name="Djukic M."/>
            <person name="Poehlein A."/>
            <person name="Thurmer A."/>
            <person name="Daniel R."/>
        </authorList>
    </citation>
    <scope>NUCLEOTIDE SEQUENCE [LARGE SCALE GENOMIC DNA]</scope>
    <source>
        <strain evidence="1 2">LMG 15441</strain>
    </source>
</reference>
<dbReference type="InterPro" id="IPR037143">
    <property type="entry name" value="4-PPantetheinyl_Trfase_dom_sf"/>
</dbReference>
<dbReference type="KEGG" id="blr:BRLA_c024910"/>
<proteinExistence type="predicted"/>
<dbReference type="GO" id="GO:0008897">
    <property type="term" value="F:holo-[acyl-carrier-protein] synthase activity"/>
    <property type="evidence" value="ECO:0007669"/>
    <property type="project" value="InterPro"/>
</dbReference>
<gene>
    <name evidence="1" type="ORF">BRLA_c024910</name>
</gene>
<dbReference type="HOGENOM" id="CLU_2822644_0_0_9"/>
<evidence type="ECO:0000313" key="2">
    <source>
        <dbReference type="Proteomes" id="UP000005850"/>
    </source>
</evidence>
<accession>A0A075R5U8</accession>
<dbReference type="STRING" id="1042163.BRLA_c024910"/>
<dbReference type="Proteomes" id="UP000005850">
    <property type="component" value="Chromosome"/>
</dbReference>
<protein>
    <submittedName>
        <fullName evidence="1">Uncharacterized protein</fullName>
    </submittedName>
</protein>
<dbReference type="Gene3D" id="3.90.470.20">
    <property type="entry name" value="4'-phosphopantetheinyl transferase domain"/>
    <property type="match status" value="2"/>
</dbReference>
<dbReference type="AlphaFoldDB" id="A0A075R5U8"/>
<name>A0A075R5U8_BRELA</name>
<dbReference type="EMBL" id="CP007806">
    <property type="protein sequence ID" value="AIG26811.1"/>
    <property type="molecule type" value="Genomic_DNA"/>
</dbReference>
<dbReference type="GO" id="GO:0000287">
    <property type="term" value="F:magnesium ion binding"/>
    <property type="evidence" value="ECO:0007669"/>
    <property type="project" value="InterPro"/>
</dbReference>
<organism evidence="1 2">
    <name type="scientific">Brevibacillus laterosporus LMG 15441</name>
    <dbReference type="NCBI Taxonomy" id="1042163"/>
    <lineage>
        <taxon>Bacteria</taxon>
        <taxon>Bacillati</taxon>
        <taxon>Bacillota</taxon>
        <taxon>Bacilli</taxon>
        <taxon>Bacillales</taxon>
        <taxon>Paenibacillaceae</taxon>
        <taxon>Brevibacillus</taxon>
    </lineage>
</organism>
<keyword evidence="2" id="KW-1185">Reference proteome</keyword>
<sequence>MIGRGLAIPLNSNCSKCEGVFSVRQTYINSLVFFKHYTFESDYVITACARDDSFPDKLEIVEFSSL</sequence>
<evidence type="ECO:0000313" key="1">
    <source>
        <dbReference type="EMBL" id="AIG26811.1"/>
    </source>
</evidence>